<name>A0A3L9YA17_9RHOB</name>
<organism evidence="6 7">
    <name type="scientific">Rhodophyticola porphyridii</name>
    <dbReference type="NCBI Taxonomy" id="1852017"/>
    <lineage>
        <taxon>Bacteria</taxon>
        <taxon>Pseudomonadati</taxon>
        <taxon>Pseudomonadota</taxon>
        <taxon>Alphaproteobacteria</taxon>
        <taxon>Rhodobacterales</taxon>
        <taxon>Roseobacteraceae</taxon>
        <taxon>Rhodophyticola</taxon>
    </lineage>
</organism>
<dbReference type="OrthoDB" id="9785695at2"/>
<dbReference type="Gene3D" id="3.30.540.10">
    <property type="entry name" value="Fructose-1,6-Bisphosphatase, subunit A, domain 1"/>
    <property type="match status" value="1"/>
</dbReference>
<dbReference type="PRINTS" id="PR00377">
    <property type="entry name" value="IMPHPHTASES"/>
</dbReference>
<dbReference type="InterPro" id="IPR000760">
    <property type="entry name" value="Inositol_monophosphatase-like"/>
</dbReference>
<comment type="similarity">
    <text evidence="1">Belongs to the inositol monophosphatase superfamily.</text>
</comment>
<dbReference type="RefSeq" id="WP_121897008.1">
    <property type="nucleotide sequence ID" value="NZ_RCNT01000002.1"/>
</dbReference>
<feature type="binding site" evidence="5">
    <location>
        <position position="208"/>
    </location>
    <ligand>
        <name>Mg(2+)</name>
        <dbReference type="ChEBI" id="CHEBI:18420"/>
        <label>1</label>
        <note>catalytic</note>
    </ligand>
</feature>
<evidence type="ECO:0000313" key="7">
    <source>
        <dbReference type="Proteomes" id="UP000281343"/>
    </source>
</evidence>
<dbReference type="GO" id="GO:0046872">
    <property type="term" value="F:metal ion binding"/>
    <property type="evidence" value="ECO:0007669"/>
    <property type="project" value="UniProtKB-KW"/>
</dbReference>
<feature type="binding site" evidence="5">
    <location>
        <position position="68"/>
    </location>
    <ligand>
        <name>Mg(2+)</name>
        <dbReference type="ChEBI" id="CHEBI:18420"/>
        <label>1</label>
        <note>catalytic</note>
    </ligand>
</feature>
<gene>
    <name evidence="6" type="ORF">D9R08_05415</name>
</gene>
<keyword evidence="7" id="KW-1185">Reference proteome</keyword>
<dbReference type="EMBL" id="RCNT01000002">
    <property type="protein sequence ID" value="RMA43073.1"/>
    <property type="molecule type" value="Genomic_DNA"/>
</dbReference>
<keyword evidence="2 5" id="KW-0479">Metal-binding</keyword>
<dbReference type="GO" id="GO:0008934">
    <property type="term" value="F:inositol monophosphate 1-phosphatase activity"/>
    <property type="evidence" value="ECO:0007669"/>
    <property type="project" value="TreeGrafter"/>
</dbReference>
<proteinExistence type="inferred from homology"/>
<keyword evidence="4 5" id="KW-0460">Magnesium</keyword>
<evidence type="ECO:0000256" key="1">
    <source>
        <dbReference type="ARBA" id="ARBA00009759"/>
    </source>
</evidence>
<dbReference type="Pfam" id="PF00459">
    <property type="entry name" value="Inositol_P"/>
    <property type="match status" value="1"/>
</dbReference>
<dbReference type="GO" id="GO:0006020">
    <property type="term" value="P:inositol metabolic process"/>
    <property type="evidence" value="ECO:0007669"/>
    <property type="project" value="TreeGrafter"/>
</dbReference>
<dbReference type="InterPro" id="IPR020583">
    <property type="entry name" value="Inositol_monoP_metal-BS"/>
</dbReference>
<dbReference type="AlphaFoldDB" id="A0A3L9YA17"/>
<evidence type="ECO:0000256" key="4">
    <source>
        <dbReference type="ARBA" id="ARBA00022842"/>
    </source>
</evidence>
<dbReference type="PANTHER" id="PTHR20854">
    <property type="entry name" value="INOSITOL MONOPHOSPHATASE"/>
    <property type="match status" value="1"/>
</dbReference>
<dbReference type="InterPro" id="IPR020550">
    <property type="entry name" value="Inositol_monophosphatase_CS"/>
</dbReference>
<sequence length="260" mass="27268">MTVDRLALAVSLANEAGDLARSLRSDPERLKITEKGPMDLVTAADHAVEALVRNRLADADPAASVLGEEEGRTGVGRACWIVDPIDGTVNFARGTPDWAISIAYFDGKALTVGVIHAPDLGLTAAATRGGKACLNGVEIRLDAARPIGPIVALGYSSRGSLPEYLARIEALLADGIEHRRHGAATIGFLGVLAGWFDAYHEPMLNIWDAAAGLVLIEAAGGIVHHDPVASFLERPSEVLAETGQIAGLRSLLSLEAFGAR</sequence>
<evidence type="ECO:0000313" key="6">
    <source>
        <dbReference type="EMBL" id="RMA43073.1"/>
    </source>
</evidence>
<dbReference type="Gene3D" id="3.40.190.80">
    <property type="match status" value="1"/>
</dbReference>
<dbReference type="Proteomes" id="UP000281343">
    <property type="component" value="Unassembled WGS sequence"/>
</dbReference>
<dbReference type="GO" id="GO:0046854">
    <property type="term" value="P:phosphatidylinositol phosphate biosynthetic process"/>
    <property type="evidence" value="ECO:0007669"/>
    <property type="project" value="InterPro"/>
</dbReference>
<evidence type="ECO:0000256" key="5">
    <source>
        <dbReference type="PIRSR" id="PIRSR600760-2"/>
    </source>
</evidence>
<reference evidence="6 7" key="1">
    <citation type="submission" date="2018-10" db="EMBL/GenBank/DDBJ databases">
        <authorList>
            <person name="Jung H.S."/>
            <person name="Jeon C.O."/>
        </authorList>
    </citation>
    <scope>NUCLEOTIDE SEQUENCE [LARGE SCALE GENOMIC DNA]</scope>
    <source>
        <strain evidence="6 7">MA-7-27</strain>
    </source>
</reference>
<feature type="binding site" evidence="5">
    <location>
        <position position="83"/>
    </location>
    <ligand>
        <name>Mg(2+)</name>
        <dbReference type="ChEBI" id="CHEBI:18420"/>
        <label>1</label>
        <note>catalytic</note>
    </ligand>
</feature>
<dbReference type="PROSITE" id="PS00630">
    <property type="entry name" value="IMP_2"/>
    <property type="match status" value="1"/>
</dbReference>
<comment type="cofactor">
    <cofactor evidence="5">
        <name>Mg(2+)</name>
        <dbReference type="ChEBI" id="CHEBI:18420"/>
    </cofactor>
</comment>
<dbReference type="SUPFAM" id="SSF56655">
    <property type="entry name" value="Carbohydrate phosphatase"/>
    <property type="match status" value="1"/>
</dbReference>
<feature type="binding site" evidence="5">
    <location>
        <position position="85"/>
    </location>
    <ligand>
        <name>Mg(2+)</name>
        <dbReference type="ChEBI" id="CHEBI:18420"/>
        <label>1</label>
        <note>catalytic</note>
    </ligand>
</feature>
<comment type="caution">
    <text evidence="6">The sequence shown here is derived from an EMBL/GenBank/DDBJ whole genome shotgun (WGS) entry which is preliminary data.</text>
</comment>
<protein>
    <submittedName>
        <fullName evidence="6">Inositol monophosphatase</fullName>
    </submittedName>
</protein>
<dbReference type="GO" id="GO:0007165">
    <property type="term" value="P:signal transduction"/>
    <property type="evidence" value="ECO:0007669"/>
    <property type="project" value="TreeGrafter"/>
</dbReference>
<accession>A0A3L9YA17</accession>
<feature type="binding site" evidence="5">
    <location>
        <position position="86"/>
    </location>
    <ligand>
        <name>Mg(2+)</name>
        <dbReference type="ChEBI" id="CHEBI:18420"/>
        <label>1</label>
        <note>catalytic</note>
    </ligand>
</feature>
<evidence type="ECO:0000256" key="2">
    <source>
        <dbReference type="ARBA" id="ARBA00022723"/>
    </source>
</evidence>
<dbReference type="PROSITE" id="PS00629">
    <property type="entry name" value="IMP_1"/>
    <property type="match status" value="1"/>
</dbReference>
<evidence type="ECO:0000256" key="3">
    <source>
        <dbReference type="ARBA" id="ARBA00022801"/>
    </source>
</evidence>
<dbReference type="PANTHER" id="PTHR20854:SF4">
    <property type="entry name" value="INOSITOL-1-MONOPHOSPHATASE-RELATED"/>
    <property type="match status" value="1"/>
</dbReference>
<keyword evidence="3" id="KW-0378">Hydrolase</keyword>